<dbReference type="AlphaFoldDB" id="A0A401ZHH2"/>
<evidence type="ECO:0008006" key="3">
    <source>
        <dbReference type="Google" id="ProtNLM"/>
    </source>
</evidence>
<evidence type="ECO:0000313" key="2">
    <source>
        <dbReference type="Proteomes" id="UP000287224"/>
    </source>
</evidence>
<name>A0A401ZHH2_9CHLR</name>
<keyword evidence="2" id="KW-1185">Reference proteome</keyword>
<dbReference type="EMBL" id="BIFQ01000001">
    <property type="protein sequence ID" value="GCE06335.1"/>
    <property type="molecule type" value="Genomic_DNA"/>
</dbReference>
<reference evidence="2" key="1">
    <citation type="submission" date="2018-12" db="EMBL/GenBank/DDBJ databases">
        <title>Tengunoibacter tsumagoiensis gen. nov., sp. nov., Dictyobacter kobayashii sp. nov., D. alpinus sp. nov., and D. joshuensis sp. nov. and description of Dictyobacteraceae fam. nov. within the order Ktedonobacterales isolated from Tengu-no-mugimeshi.</title>
        <authorList>
            <person name="Wang C.M."/>
            <person name="Zheng Y."/>
            <person name="Sakai Y."/>
            <person name="Toyoda A."/>
            <person name="Minakuchi Y."/>
            <person name="Abe K."/>
            <person name="Yokota A."/>
            <person name="Yabe S."/>
        </authorList>
    </citation>
    <scope>NUCLEOTIDE SEQUENCE [LARGE SCALE GENOMIC DNA]</scope>
    <source>
        <strain evidence="2">S-27</strain>
    </source>
</reference>
<evidence type="ECO:0000313" key="1">
    <source>
        <dbReference type="EMBL" id="GCE06335.1"/>
    </source>
</evidence>
<protein>
    <recommendedName>
        <fullName evidence="3">Molybdenum cofactor biosynthesis protein MoaE</fullName>
    </recommendedName>
</protein>
<gene>
    <name evidence="1" type="ORF">KDAU_36640</name>
</gene>
<dbReference type="GO" id="GO:0006777">
    <property type="term" value="P:Mo-molybdopterin cofactor biosynthetic process"/>
    <property type="evidence" value="ECO:0007669"/>
    <property type="project" value="InterPro"/>
</dbReference>
<dbReference type="SUPFAM" id="SSF54690">
    <property type="entry name" value="Molybdopterin synthase subunit MoaE"/>
    <property type="match status" value="1"/>
</dbReference>
<dbReference type="PANTHER" id="PTHR23404">
    <property type="entry name" value="MOLYBDOPTERIN SYNTHASE RELATED"/>
    <property type="match status" value="1"/>
</dbReference>
<dbReference type="Proteomes" id="UP000287224">
    <property type="component" value="Unassembled WGS sequence"/>
</dbReference>
<dbReference type="InterPro" id="IPR003448">
    <property type="entry name" value="Mopterin_biosynth_MoaE"/>
</dbReference>
<dbReference type="CDD" id="cd00756">
    <property type="entry name" value="MoaE"/>
    <property type="match status" value="1"/>
</dbReference>
<sequence length="139" mass="15737">MLVEPIIQLTREPLNRDALVAAISHPSVGGIVIFEGVVRDNARGKQVRYLEYDVYEEMAQQQIATIIEEARKRWPIERVAIAHRFGRLEIGEASVIIVVATPHRGEAFEACRYLIDTLKSTVPIWKKEVATNGEEWVEG</sequence>
<organism evidence="1 2">
    <name type="scientific">Dictyobacter aurantiacus</name>
    <dbReference type="NCBI Taxonomy" id="1936993"/>
    <lineage>
        <taxon>Bacteria</taxon>
        <taxon>Bacillati</taxon>
        <taxon>Chloroflexota</taxon>
        <taxon>Ktedonobacteria</taxon>
        <taxon>Ktedonobacterales</taxon>
        <taxon>Dictyobacteraceae</taxon>
        <taxon>Dictyobacter</taxon>
    </lineage>
</organism>
<proteinExistence type="predicted"/>
<dbReference type="Gene3D" id="3.90.1170.40">
    <property type="entry name" value="Molybdopterin biosynthesis MoaE subunit"/>
    <property type="match status" value="1"/>
</dbReference>
<comment type="caution">
    <text evidence="1">The sequence shown here is derived from an EMBL/GenBank/DDBJ whole genome shotgun (WGS) entry which is preliminary data.</text>
</comment>
<dbReference type="InterPro" id="IPR036563">
    <property type="entry name" value="MoaE_sf"/>
</dbReference>
<dbReference type="Pfam" id="PF02391">
    <property type="entry name" value="MoaE"/>
    <property type="match status" value="1"/>
</dbReference>
<accession>A0A401ZHH2</accession>